<protein>
    <recommendedName>
        <fullName evidence="5">HTH arsR-type domain-containing protein</fullName>
    </recommendedName>
</protein>
<organism evidence="6 7">
    <name type="scientific">Vibrio hippocampi</name>
    <dbReference type="NCBI Taxonomy" id="654686"/>
    <lineage>
        <taxon>Bacteria</taxon>
        <taxon>Pseudomonadati</taxon>
        <taxon>Pseudomonadota</taxon>
        <taxon>Gammaproteobacteria</taxon>
        <taxon>Vibrionales</taxon>
        <taxon>Vibrionaceae</taxon>
        <taxon>Vibrio</taxon>
    </lineage>
</organism>
<name>A0ABN8DMH9_9VIBR</name>
<keyword evidence="2" id="KW-0805">Transcription regulation</keyword>
<keyword evidence="1" id="KW-0059">Arsenical resistance</keyword>
<evidence type="ECO:0000256" key="4">
    <source>
        <dbReference type="ARBA" id="ARBA00023163"/>
    </source>
</evidence>
<dbReference type="SMART" id="SM00418">
    <property type="entry name" value="HTH_ARSR"/>
    <property type="match status" value="1"/>
</dbReference>
<dbReference type="CDD" id="cd00090">
    <property type="entry name" value="HTH_ARSR"/>
    <property type="match status" value="1"/>
</dbReference>
<dbReference type="InterPro" id="IPR036388">
    <property type="entry name" value="WH-like_DNA-bd_sf"/>
</dbReference>
<dbReference type="InterPro" id="IPR001845">
    <property type="entry name" value="HTH_ArsR_DNA-bd_dom"/>
</dbReference>
<reference evidence="6" key="1">
    <citation type="submission" date="2021-12" db="EMBL/GenBank/DDBJ databases">
        <authorList>
            <person name="Rodrigo-Torres L."/>
            <person name="Arahal R. D."/>
            <person name="Lucena T."/>
        </authorList>
    </citation>
    <scope>NUCLEOTIDE SEQUENCE</scope>
    <source>
        <strain evidence="6">CECT 8226</strain>
    </source>
</reference>
<dbReference type="SUPFAM" id="SSF46785">
    <property type="entry name" value="Winged helix' DNA-binding domain"/>
    <property type="match status" value="1"/>
</dbReference>
<dbReference type="Pfam" id="PF01022">
    <property type="entry name" value="HTH_5"/>
    <property type="match status" value="1"/>
</dbReference>
<evidence type="ECO:0000259" key="5">
    <source>
        <dbReference type="PROSITE" id="PS50987"/>
    </source>
</evidence>
<gene>
    <name evidence="6" type="ORF">VHP8226_02475</name>
</gene>
<dbReference type="EMBL" id="CAKLCM010000002">
    <property type="protein sequence ID" value="CAH0527132.1"/>
    <property type="molecule type" value="Genomic_DNA"/>
</dbReference>
<sequence length="114" mass="13037">MLPHDFFKLMSDETRIRILLWIHAHESVSVNSLVAALNESQPKVSRHLATLRQAGVIKDNRQGQKVFYCLANELPGWLYRTLQGLQQSNCLQSAYQLNFNDVVSSLETQHVTTQ</sequence>
<dbReference type="NCBIfam" id="NF033788">
    <property type="entry name" value="HTH_metalloreg"/>
    <property type="match status" value="1"/>
</dbReference>
<keyword evidence="3" id="KW-0238">DNA-binding</keyword>
<keyword evidence="4" id="KW-0804">Transcription</keyword>
<dbReference type="Gene3D" id="1.10.10.10">
    <property type="entry name" value="Winged helix-like DNA-binding domain superfamily/Winged helix DNA-binding domain"/>
    <property type="match status" value="1"/>
</dbReference>
<dbReference type="PRINTS" id="PR00778">
    <property type="entry name" value="HTHARSR"/>
</dbReference>
<evidence type="ECO:0000313" key="7">
    <source>
        <dbReference type="Proteomes" id="UP000838160"/>
    </source>
</evidence>
<evidence type="ECO:0000313" key="6">
    <source>
        <dbReference type="EMBL" id="CAH0527132.1"/>
    </source>
</evidence>
<evidence type="ECO:0000256" key="2">
    <source>
        <dbReference type="ARBA" id="ARBA00023015"/>
    </source>
</evidence>
<evidence type="ECO:0000256" key="1">
    <source>
        <dbReference type="ARBA" id="ARBA00022849"/>
    </source>
</evidence>
<comment type="caution">
    <text evidence="6">The sequence shown here is derived from an EMBL/GenBank/DDBJ whole genome shotgun (WGS) entry which is preliminary data.</text>
</comment>
<dbReference type="PANTHER" id="PTHR33154">
    <property type="entry name" value="TRANSCRIPTIONAL REGULATOR, ARSR FAMILY"/>
    <property type="match status" value="1"/>
</dbReference>
<dbReference type="PROSITE" id="PS50987">
    <property type="entry name" value="HTH_ARSR_2"/>
    <property type="match status" value="1"/>
</dbReference>
<dbReference type="PANTHER" id="PTHR33154:SF18">
    <property type="entry name" value="ARSENICAL RESISTANCE OPERON REPRESSOR"/>
    <property type="match status" value="1"/>
</dbReference>
<dbReference type="InterPro" id="IPR051081">
    <property type="entry name" value="HTH_MetalResp_TranReg"/>
</dbReference>
<evidence type="ECO:0000256" key="3">
    <source>
        <dbReference type="ARBA" id="ARBA00023125"/>
    </source>
</evidence>
<accession>A0ABN8DMH9</accession>
<dbReference type="Proteomes" id="UP000838160">
    <property type="component" value="Unassembled WGS sequence"/>
</dbReference>
<keyword evidence="7" id="KW-1185">Reference proteome</keyword>
<dbReference type="InterPro" id="IPR011991">
    <property type="entry name" value="ArsR-like_HTH"/>
</dbReference>
<feature type="domain" description="HTH arsR-type" evidence="5">
    <location>
        <begin position="1"/>
        <end position="89"/>
    </location>
</feature>
<dbReference type="RefSeq" id="WP_237485293.1">
    <property type="nucleotide sequence ID" value="NZ_CAKLCM010000002.1"/>
</dbReference>
<dbReference type="InterPro" id="IPR036390">
    <property type="entry name" value="WH_DNA-bd_sf"/>
</dbReference>
<proteinExistence type="predicted"/>